<evidence type="ECO:0000313" key="2">
    <source>
        <dbReference type="EMBL" id="KER32782.1"/>
    </source>
</evidence>
<accession>A0A075A3E9</accession>
<dbReference type="RefSeq" id="XP_009163509.1">
    <property type="nucleotide sequence ID" value="XM_009165245.1"/>
</dbReference>
<keyword evidence="3" id="KW-1185">Reference proteome</keyword>
<proteinExistence type="predicted"/>
<gene>
    <name evidence="2" type="ORF">T265_01260</name>
</gene>
<dbReference type="AlphaFoldDB" id="A0A075A3E9"/>
<dbReference type="GeneID" id="20315448"/>
<dbReference type="CTD" id="20315448"/>
<organism evidence="2 3">
    <name type="scientific">Opisthorchis viverrini</name>
    <name type="common">Southeast Asian liver fluke</name>
    <dbReference type="NCBI Taxonomy" id="6198"/>
    <lineage>
        <taxon>Eukaryota</taxon>
        <taxon>Metazoa</taxon>
        <taxon>Spiralia</taxon>
        <taxon>Lophotrochozoa</taxon>
        <taxon>Platyhelminthes</taxon>
        <taxon>Trematoda</taxon>
        <taxon>Digenea</taxon>
        <taxon>Opisthorchiida</taxon>
        <taxon>Opisthorchiata</taxon>
        <taxon>Opisthorchiidae</taxon>
        <taxon>Opisthorchis</taxon>
    </lineage>
</organism>
<evidence type="ECO:0000256" key="1">
    <source>
        <dbReference type="SAM" id="MobiDB-lite"/>
    </source>
</evidence>
<name>A0A075A3E9_OPIVI</name>
<feature type="region of interest" description="Disordered" evidence="1">
    <location>
        <begin position="1"/>
        <end position="35"/>
    </location>
</feature>
<dbReference type="Proteomes" id="UP000054324">
    <property type="component" value="Unassembled WGS sequence"/>
</dbReference>
<evidence type="ECO:0000313" key="3">
    <source>
        <dbReference type="Proteomes" id="UP000054324"/>
    </source>
</evidence>
<reference evidence="2 3" key="1">
    <citation type="submission" date="2013-11" db="EMBL/GenBank/DDBJ databases">
        <title>Opisthorchis viverrini - life in the bile duct.</title>
        <authorList>
            <person name="Young N.D."/>
            <person name="Nagarajan N."/>
            <person name="Lin S.J."/>
            <person name="Korhonen P.K."/>
            <person name="Jex A.R."/>
            <person name="Hall R.S."/>
            <person name="Safavi-Hemami H."/>
            <person name="Kaewkong W."/>
            <person name="Bertrand D."/>
            <person name="Gao S."/>
            <person name="Seet Q."/>
            <person name="Wongkham S."/>
            <person name="Teh B.T."/>
            <person name="Wongkham C."/>
            <person name="Intapan P.M."/>
            <person name="Maleewong W."/>
            <person name="Yang X."/>
            <person name="Hu M."/>
            <person name="Wang Z."/>
            <person name="Hofmann A."/>
            <person name="Sternberg P.W."/>
            <person name="Tan P."/>
            <person name="Wang J."/>
            <person name="Gasser R.B."/>
        </authorList>
    </citation>
    <scope>NUCLEOTIDE SEQUENCE [LARGE SCALE GENOMIC DNA]</scope>
</reference>
<protein>
    <submittedName>
        <fullName evidence="2">Uncharacterized protein</fullName>
    </submittedName>
</protein>
<sequence>MDSRLTGIDTDEEKHFTPKVQSTHAKHVMFDSRKAEKRSTKFLVAKRDVCVLRKHDKRNENQQQRNA</sequence>
<dbReference type="KEGG" id="ovi:T265_01260"/>
<dbReference type="EMBL" id="KL596631">
    <property type="protein sequence ID" value="KER32782.1"/>
    <property type="molecule type" value="Genomic_DNA"/>
</dbReference>